<organism evidence="5 6">
    <name type="scientific">Xanthocytophaga flava</name>
    <dbReference type="NCBI Taxonomy" id="3048013"/>
    <lineage>
        <taxon>Bacteria</taxon>
        <taxon>Pseudomonadati</taxon>
        <taxon>Bacteroidota</taxon>
        <taxon>Cytophagia</taxon>
        <taxon>Cytophagales</taxon>
        <taxon>Rhodocytophagaceae</taxon>
        <taxon>Xanthocytophaga</taxon>
    </lineage>
</organism>
<gene>
    <name evidence="5" type="ORF">QNI16_08000</name>
</gene>
<dbReference type="SUPFAM" id="SSF53223">
    <property type="entry name" value="Aminoacid dehydrogenase-like, N-terminal domain"/>
    <property type="match status" value="1"/>
</dbReference>
<reference evidence="5" key="1">
    <citation type="submission" date="2023-05" db="EMBL/GenBank/DDBJ databases">
        <authorList>
            <person name="Zhang X."/>
        </authorList>
    </citation>
    <scope>NUCLEOTIDE SEQUENCE</scope>
    <source>
        <strain evidence="5">YF14B1</strain>
    </source>
</reference>
<dbReference type="GO" id="GO:0019632">
    <property type="term" value="P:shikimate metabolic process"/>
    <property type="evidence" value="ECO:0007669"/>
    <property type="project" value="TreeGrafter"/>
</dbReference>
<dbReference type="InterPro" id="IPR013708">
    <property type="entry name" value="Shikimate_DH-bd_N"/>
</dbReference>
<evidence type="ECO:0000313" key="5">
    <source>
        <dbReference type="EMBL" id="MDJ1480422.1"/>
    </source>
</evidence>
<dbReference type="GO" id="GO:0005829">
    <property type="term" value="C:cytosol"/>
    <property type="evidence" value="ECO:0007669"/>
    <property type="project" value="TreeGrafter"/>
</dbReference>
<comment type="caution">
    <text evidence="5">The sequence shown here is derived from an EMBL/GenBank/DDBJ whole genome shotgun (WGS) entry which is preliminary data.</text>
</comment>
<dbReference type="InterPro" id="IPR046346">
    <property type="entry name" value="Aminoacid_DH-like_N_sf"/>
</dbReference>
<dbReference type="PANTHER" id="PTHR21089">
    <property type="entry name" value="SHIKIMATE DEHYDROGENASE"/>
    <property type="match status" value="1"/>
</dbReference>
<evidence type="ECO:0000256" key="2">
    <source>
        <dbReference type="ARBA" id="ARBA00023002"/>
    </source>
</evidence>
<dbReference type="Proteomes" id="UP001241110">
    <property type="component" value="Unassembled WGS sequence"/>
</dbReference>
<dbReference type="RefSeq" id="WP_313977084.1">
    <property type="nucleotide sequence ID" value="NZ_JASJOS010000003.1"/>
</dbReference>
<dbReference type="Gene3D" id="3.40.50.720">
    <property type="entry name" value="NAD(P)-binding Rossmann-like Domain"/>
    <property type="match status" value="1"/>
</dbReference>
<dbReference type="Pfam" id="PF08501">
    <property type="entry name" value="Shikimate_dh_N"/>
    <property type="match status" value="1"/>
</dbReference>
<dbReference type="InterPro" id="IPR036291">
    <property type="entry name" value="NAD(P)-bd_dom_sf"/>
</dbReference>
<dbReference type="EMBL" id="JASJOS010000003">
    <property type="protein sequence ID" value="MDJ1480422.1"/>
    <property type="molecule type" value="Genomic_DNA"/>
</dbReference>
<dbReference type="GO" id="GO:0050661">
    <property type="term" value="F:NADP binding"/>
    <property type="evidence" value="ECO:0007669"/>
    <property type="project" value="TreeGrafter"/>
</dbReference>
<keyword evidence="3" id="KW-0057">Aromatic amino acid biosynthesis</keyword>
<dbReference type="Gene3D" id="3.40.50.10860">
    <property type="entry name" value="Leucine Dehydrogenase, chain A, domain 1"/>
    <property type="match status" value="1"/>
</dbReference>
<comment type="pathway">
    <text evidence="1">Metabolic intermediate biosynthesis; chorismate biosynthesis; chorismate from D-erythrose 4-phosphate and phosphoenolpyruvate: step 4/7.</text>
</comment>
<evidence type="ECO:0000256" key="1">
    <source>
        <dbReference type="ARBA" id="ARBA00004871"/>
    </source>
</evidence>
<sequence>MHVFGLIGYPLGHSFSKKYFTEKFAKEHITDASYELFPLEDIKLLPGLISSKPNIRGLNVTIPYKEQVIPYLTSVDPAAKRIGAVNVIKIAPDGSTTGYNSDYFGFKSTLEGFLNKNYISAGKNLRKLKALVLGTGGASKAVKIALDDMDIENVYISRRAGENIFGYDDLTEKILSKYLLIINTTPLGMYPEVDVFPPLPYEWLTGDHLLYDLVYNPEQTIFLQKGAKQGAKIFGGLPMLYAQAEKSWEIWTTK</sequence>
<dbReference type="GO" id="GO:0009073">
    <property type="term" value="P:aromatic amino acid family biosynthetic process"/>
    <property type="evidence" value="ECO:0007669"/>
    <property type="project" value="UniProtKB-KW"/>
</dbReference>
<evidence type="ECO:0000313" key="6">
    <source>
        <dbReference type="Proteomes" id="UP001241110"/>
    </source>
</evidence>
<keyword evidence="2" id="KW-0560">Oxidoreductase</keyword>
<dbReference type="SUPFAM" id="SSF51735">
    <property type="entry name" value="NAD(P)-binding Rossmann-fold domains"/>
    <property type="match status" value="1"/>
</dbReference>
<accession>A0AAE3U6C1</accession>
<feature type="domain" description="Shikimate dehydrogenase substrate binding N-terminal" evidence="4">
    <location>
        <begin position="6"/>
        <end position="88"/>
    </location>
</feature>
<dbReference type="GO" id="GO:0009423">
    <property type="term" value="P:chorismate biosynthetic process"/>
    <property type="evidence" value="ECO:0007669"/>
    <property type="project" value="TreeGrafter"/>
</dbReference>
<dbReference type="InterPro" id="IPR022893">
    <property type="entry name" value="Shikimate_DH_fam"/>
</dbReference>
<dbReference type="GO" id="GO:0004764">
    <property type="term" value="F:shikimate 3-dehydrogenase (NADP+) activity"/>
    <property type="evidence" value="ECO:0007669"/>
    <property type="project" value="InterPro"/>
</dbReference>
<evidence type="ECO:0000256" key="3">
    <source>
        <dbReference type="ARBA" id="ARBA00023141"/>
    </source>
</evidence>
<evidence type="ECO:0000259" key="4">
    <source>
        <dbReference type="Pfam" id="PF08501"/>
    </source>
</evidence>
<name>A0AAE3U6C1_9BACT</name>
<protein>
    <submittedName>
        <fullName evidence="5">Shikimate dehydrogenase</fullName>
    </submittedName>
</protein>
<dbReference type="CDD" id="cd01065">
    <property type="entry name" value="NAD_bind_Shikimate_DH"/>
    <property type="match status" value="1"/>
</dbReference>
<proteinExistence type="predicted"/>
<dbReference type="PANTHER" id="PTHR21089:SF1">
    <property type="entry name" value="BIFUNCTIONAL 3-DEHYDROQUINATE DEHYDRATASE_SHIKIMATE DEHYDROGENASE, CHLOROPLASTIC"/>
    <property type="match status" value="1"/>
</dbReference>
<keyword evidence="3" id="KW-0028">Amino-acid biosynthesis</keyword>
<dbReference type="AlphaFoldDB" id="A0AAE3U6C1"/>